<accession>A0A428TIA6</accession>
<feature type="region of interest" description="Disordered" evidence="1">
    <location>
        <begin position="482"/>
        <end position="528"/>
    </location>
</feature>
<feature type="compositionally biased region" description="Basic and acidic residues" evidence="1">
    <location>
        <begin position="584"/>
        <end position="630"/>
    </location>
</feature>
<feature type="compositionally biased region" description="Acidic residues" evidence="1">
    <location>
        <begin position="668"/>
        <end position="677"/>
    </location>
</feature>
<dbReference type="AlphaFoldDB" id="A0A428TIA6"/>
<organism evidence="2 3">
    <name type="scientific">Fusarium oligoseptatum</name>
    <dbReference type="NCBI Taxonomy" id="2604345"/>
    <lineage>
        <taxon>Eukaryota</taxon>
        <taxon>Fungi</taxon>
        <taxon>Dikarya</taxon>
        <taxon>Ascomycota</taxon>
        <taxon>Pezizomycotina</taxon>
        <taxon>Sordariomycetes</taxon>
        <taxon>Hypocreomycetidae</taxon>
        <taxon>Hypocreales</taxon>
        <taxon>Nectriaceae</taxon>
        <taxon>Fusarium</taxon>
        <taxon>Fusarium solani species complex</taxon>
    </lineage>
</organism>
<protein>
    <submittedName>
        <fullName evidence="2">Uncharacterized protein</fullName>
    </submittedName>
</protein>
<feature type="region of interest" description="Disordered" evidence="1">
    <location>
        <begin position="564"/>
        <end position="878"/>
    </location>
</feature>
<proteinExistence type="predicted"/>
<reference evidence="2 3" key="1">
    <citation type="submission" date="2017-06" db="EMBL/GenBank/DDBJ databases">
        <title>Comparative genomic analysis of Ambrosia Fusariam Clade fungi.</title>
        <authorList>
            <person name="Stajich J.E."/>
            <person name="Carrillo J."/>
            <person name="Kijimoto T."/>
            <person name="Eskalen A."/>
            <person name="O'Donnell K."/>
            <person name="Kasson M."/>
        </authorList>
    </citation>
    <scope>NUCLEOTIDE SEQUENCE [LARGE SCALE GENOMIC DNA]</scope>
    <source>
        <strain evidence="2 3">NRRL62579</strain>
    </source>
</reference>
<comment type="caution">
    <text evidence="2">The sequence shown here is derived from an EMBL/GenBank/DDBJ whole genome shotgun (WGS) entry which is preliminary data.</text>
</comment>
<feature type="region of interest" description="Disordered" evidence="1">
    <location>
        <begin position="387"/>
        <end position="411"/>
    </location>
</feature>
<sequence length="914" mass="102667">MDRVRLAENGIFIEDGDEGCELLPPHVESLQDALLDFRRTIPDRFGCTEEEILKLLDEEGINARDDIPDDDHAQIAADLEFCAGIRELTRHLAEADQLHMDEYSEDDWKVQFEELVLDQWVEEAQVCDGDTRQTARTKFYYDSFQQAKDRPWTLFGPDGSEGTRGDLPEPKPAWAAHFPVFVISPADNYQHSGLQHFASSHSIVDNFSQVTLEHLAGHGLQPSATGVTKTGRRGAALSEEYVLFPWLIAEHMKDEYKGDAELCYGQAANAGAAALRMLQNLSRHDVKFPDDTHIPPVVIITTRRDLVRVWIMHSAQSKGTFEMQVIWRGSMTRMVDIFELRAILENCHTWATRVLRPWISRQIDLWKQHCPDDCPRPFDASLRYRAAQSKNSSNRPLRNENAPEEEFGKNENKGVDLRRIIREEHDRLLKQLSKAPVETAPTETKRPTRSIATQTGPDVDKHPLEKSAVRPIASNLTRAFPPRKILDPKPRLTKKVGSVGALPSSDKGETAPTGAQRETHSTQPPISSVDLFKNTKKVFGEKRIFTIKLPDVSSEEILAQKPWLGAKSSEGDEQTKTTLIQKSEQAKDNVEKDKVGEEHDKEKVDEVTHDNKSEVEVESKERSDNDRVNDENDDKLDEEKKSEEEEAVSSLTKAIEKADTRPISTTDDKEDPLEDTTEAASIPAKGNEKDSEPEPLACSKADTTAMTENERSSEIAKKESPEETIENERIEEAPEKSPDEIIEKGDSEKPKPKEPIKISEESTKHENPKETTEKEDSTESVTRDNSNQKPGNIKVNLPQLTPEPEPADHSSPNPPEPAGRLRWHQVFGQKDDEHKESGQPTVKQNTPPPIDGPVNTLPADTPKTPKSMPSPPTETKPFAVFDPARWTHARFAFGSPGSSKRTSFYIQDEDGGEC</sequence>
<evidence type="ECO:0000256" key="1">
    <source>
        <dbReference type="SAM" id="MobiDB-lite"/>
    </source>
</evidence>
<dbReference type="EMBL" id="NKCK01000081">
    <property type="protein sequence ID" value="RSM01762.1"/>
    <property type="molecule type" value="Genomic_DNA"/>
</dbReference>
<feature type="compositionally biased region" description="Polar residues" evidence="1">
    <location>
        <begin position="896"/>
        <end position="905"/>
    </location>
</feature>
<dbReference type="STRING" id="1325735.A0A428TIA6"/>
<evidence type="ECO:0000313" key="2">
    <source>
        <dbReference type="EMBL" id="RSM01762.1"/>
    </source>
</evidence>
<dbReference type="Proteomes" id="UP000287144">
    <property type="component" value="Unassembled WGS sequence"/>
</dbReference>
<feature type="compositionally biased region" description="Basic and acidic residues" evidence="1">
    <location>
        <begin position="708"/>
        <end position="777"/>
    </location>
</feature>
<keyword evidence="3" id="KW-1185">Reference proteome</keyword>
<evidence type="ECO:0000313" key="3">
    <source>
        <dbReference type="Proteomes" id="UP000287144"/>
    </source>
</evidence>
<feature type="region of interest" description="Disordered" evidence="1">
    <location>
        <begin position="891"/>
        <end position="914"/>
    </location>
</feature>
<feature type="region of interest" description="Disordered" evidence="1">
    <location>
        <begin position="433"/>
        <end position="462"/>
    </location>
</feature>
<gene>
    <name evidence="2" type="ORF">CEP52_008367</name>
</gene>
<name>A0A428TIA6_9HYPO</name>